<dbReference type="FunFam" id="3.40.720.10:FF:000017">
    <property type="entry name" value="Predicted protein"/>
    <property type="match status" value="1"/>
</dbReference>
<protein>
    <submittedName>
        <fullName evidence="1">Uncharacterized protein</fullName>
    </submittedName>
</protein>
<dbReference type="EMBL" id="CAJVCH010013820">
    <property type="protein sequence ID" value="CAG7676485.1"/>
    <property type="molecule type" value="Genomic_DNA"/>
</dbReference>
<dbReference type="CDD" id="cd16021">
    <property type="entry name" value="ALP_like"/>
    <property type="match status" value="1"/>
</dbReference>
<evidence type="ECO:0000313" key="1">
    <source>
        <dbReference type="EMBL" id="CAG7676485.1"/>
    </source>
</evidence>
<dbReference type="Pfam" id="PF02995">
    <property type="entry name" value="DUF229"/>
    <property type="match status" value="1"/>
</dbReference>
<accession>A0A8J2NS33</accession>
<dbReference type="AlphaFoldDB" id="A0A8J2NS33"/>
<organism evidence="1 2">
    <name type="scientific">Allacma fusca</name>
    <dbReference type="NCBI Taxonomy" id="39272"/>
    <lineage>
        <taxon>Eukaryota</taxon>
        <taxon>Metazoa</taxon>
        <taxon>Ecdysozoa</taxon>
        <taxon>Arthropoda</taxon>
        <taxon>Hexapoda</taxon>
        <taxon>Collembola</taxon>
        <taxon>Symphypleona</taxon>
        <taxon>Sminthuridae</taxon>
        <taxon>Allacma</taxon>
    </lineage>
</organism>
<reference evidence="1" key="1">
    <citation type="submission" date="2021-06" db="EMBL/GenBank/DDBJ databases">
        <authorList>
            <person name="Hodson N. C."/>
            <person name="Mongue J. A."/>
            <person name="Jaron S. K."/>
        </authorList>
    </citation>
    <scope>NUCLEOTIDE SEQUENCE</scope>
</reference>
<keyword evidence="2" id="KW-1185">Reference proteome</keyword>
<dbReference type="GO" id="GO:0005615">
    <property type="term" value="C:extracellular space"/>
    <property type="evidence" value="ECO:0007669"/>
    <property type="project" value="TreeGrafter"/>
</dbReference>
<dbReference type="OrthoDB" id="413313at2759"/>
<evidence type="ECO:0000313" key="2">
    <source>
        <dbReference type="Proteomes" id="UP000708208"/>
    </source>
</evidence>
<dbReference type="PANTHER" id="PTHR10974:SF1">
    <property type="entry name" value="FI08016P-RELATED"/>
    <property type="match status" value="1"/>
</dbReference>
<proteinExistence type="predicted"/>
<dbReference type="PANTHER" id="PTHR10974">
    <property type="entry name" value="FI08016P-RELATED"/>
    <property type="match status" value="1"/>
</dbReference>
<dbReference type="Proteomes" id="UP000708208">
    <property type="component" value="Unassembled WGS sequence"/>
</dbReference>
<dbReference type="InterPro" id="IPR004245">
    <property type="entry name" value="DUF229"/>
</dbReference>
<sequence length="691" mass="78775">MTNDPGQILHHCLRRSRKRGQNTAYFTALQRNYLLFVLLSGVVVFKIGQLSNSSASKRPRKDKMACNIPVLNPFDKSMLPYNVIFQPPNCTAGHPNIFKTDLESNLLQMEDPSNYGYFNCCYQNFIRGASVTMIELVGKCIPINIKEREIKIPEEMDFIRIDCSVIKNNISAFKTVDLFGFVHLKQSVEERAGKLIAIKGSIESRPLNGIAEAAVVDSITVKNDAIPDRKLNVVILGIDSVSHMNFIRTMPLVHAYLMNNLSAIGLDGYVKVDENTFPNLMPVLTGQSEDELTYGCWKEKTLDNCDFIWKTFADKGYRTAYGDDAIWMSMVMYNKHGLKDIPTDYYYPPLTHQLEKCVGHQRRVLTALCYGSVLGFEVSLDFLQKMAFTMNKTRRYFQFSWTTGLTHDYLNAAKLGDKPLFETLKWFRNEGYLEDTVLVLLSDNGLGWGNQTSTLQGKLEERMPLLYFVFPDWFKEKYRPAVSNLLRNMNRLTTPFDLHETLRDLADLANISRGRVRDRQDELSKQDKIPRGISLFLPIPLHRNCLDAEILEHYCVCRAVKSIEVENNTLIDEAARSVVDHINDMFIRSPQCMTLSLRGIISAQVFHSSNSGVEDVSENITRSDDPLLKSQEVTYGLSFSVLPSNASFEATTTHLMDGTWRVSREISRTNIYGNQSICVAEHDLKKFCFCR</sequence>
<gene>
    <name evidence="1" type="ORF">AFUS01_LOCUS2421</name>
</gene>
<comment type="caution">
    <text evidence="1">The sequence shown here is derived from an EMBL/GenBank/DDBJ whole genome shotgun (WGS) entry which is preliminary data.</text>
</comment>
<name>A0A8J2NS33_9HEXA</name>